<sequence length="258" mass="30876">MTMYMITHKMVSFIPKGRVPIFVGNGNNNKKFLGDNTGDNISNKNKNYSELTAMYWIWKNDRTSEYVSVEHYRRFFMDPSHFIPKIISNKKISRLIKNYKIIVPQKQKWAVTIGYHYKNNHSTKDYNNVFNIIKDLYPDYINDFEKIMKGNSLYAFNMVVMSKKMFDNYCNWLFTILFKLEQITDLSKRNAYQQRAYGFMSERLFNVWILHNIDHKDIIELPVYYLTNNKLKTILKSLKARINKKPYFPKKSTEGLDQ</sequence>
<gene>
    <name evidence="2" type="ORF">LHCIRMBIA104_01345</name>
</gene>
<accession>U6FB54</accession>
<dbReference type="AlphaFoldDB" id="U6FB54"/>
<evidence type="ECO:0000313" key="2">
    <source>
        <dbReference type="EMBL" id="CDI61187.1"/>
    </source>
</evidence>
<comment type="caution">
    <text evidence="2">The sequence shown here is derived from an EMBL/GenBank/DDBJ whole genome shotgun (WGS) entry which is preliminary data.</text>
</comment>
<evidence type="ECO:0000259" key="1">
    <source>
        <dbReference type="Pfam" id="PF14393"/>
    </source>
</evidence>
<protein>
    <submittedName>
        <fullName evidence="2">EpsIH, Putative glycosyltransferase</fullName>
    </submittedName>
</protein>
<organism evidence="2">
    <name type="scientific">Lactobacillus helveticus CIRM-BIA 104</name>
    <dbReference type="NCBI Taxonomy" id="1226333"/>
    <lineage>
        <taxon>Bacteria</taxon>
        <taxon>Bacillati</taxon>
        <taxon>Bacillota</taxon>
        <taxon>Bacilli</taxon>
        <taxon>Lactobacillales</taxon>
        <taxon>Lactobacillaceae</taxon>
        <taxon>Lactobacillus</taxon>
    </lineage>
</organism>
<dbReference type="Proteomes" id="UP000017247">
    <property type="component" value="Unassembled WGS sequence"/>
</dbReference>
<dbReference type="InterPro" id="IPR025536">
    <property type="entry name" value="DUF4422"/>
</dbReference>
<dbReference type="EMBL" id="CBUL010000179">
    <property type="protein sequence ID" value="CDI61187.1"/>
    <property type="molecule type" value="Genomic_DNA"/>
</dbReference>
<dbReference type="GO" id="GO:0016740">
    <property type="term" value="F:transferase activity"/>
    <property type="evidence" value="ECO:0007669"/>
    <property type="project" value="UniProtKB-KW"/>
</dbReference>
<dbReference type="HOGENOM" id="CLU_065769_1_0_9"/>
<name>U6FB54_LACHE</name>
<reference evidence="2" key="1">
    <citation type="submission" date="2013-09" db="EMBL/GenBank/DDBJ databases">
        <title>Draft Genome Sequence of five Lactobacillus helveticus strains CIRM-BIA 101T, 103, 104, 951 and 953 isolated from milk product.</title>
        <authorList>
            <person name="Valence F."/>
            <person name="Chuat V."/>
            <person name="Ma L."/>
            <person name="Creno S."/>
            <person name="Falentin H."/>
            <person name="Lortal S."/>
            <person name="Bizet C."/>
            <person name="Clermont D."/>
            <person name="Loux V."/>
            <person name="Bouchier C."/>
            <person name="Cousin S."/>
        </authorList>
    </citation>
    <scope>NUCLEOTIDE SEQUENCE [LARGE SCALE GENOMIC DNA]</scope>
    <source>
        <strain evidence="2">CIRM-BIA 104</strain>
    </source>
</reference>
<dbReference type="Pfam" id="PF14393">
    <property type="entry name" value="DUF4422"/>
    <property type="match status" value="1"/>
</dbReference>
<feature type="domain" description="DUF4422" evidence="1">
    <location>
        <begin position="3"/>
        <end position="212"/>
    </location>
</feature>
<proteinExistence type="predicted"/>
<keyword evidence="2" id="KW-0808">Transferase</keyword>